<comment type="pathway">
    <text evidence="1">Carotenoid biosynthesis; phytoene biosynthesis.</text>
</comment>
<dbReference type="PROSITE" id="PS01045">
    <property type="entry name" value="SQUALEN_PHYTOEN_SYN_2"/>
    <property type="match status" value="1"/>
</dbReference>
<dbReference type="RefSeq" id="WP_339575251.1">
    <property type="nucleotide sequence ID" value="NZ_JBBIAA010000012.1"/>
</dbReference>
<dbReference type="SUPFAM" id="SSF48576">
    <property type="entry name" value="Terpenoid synthases"/>
    <property type="match status" value="1"/>
</dbReference>
<dbReference type="Gene3D" id="1.10.600.10">
    <property type="entry name" value="Farnesyl Diphosphate Synthase"/>
    <property type="match status" value="1"/>
</dbReference>
<dbReference type="InterPro" id="IPR008949">
    <property type="entry name" value="Isoprenoid_synthase_dom_sf"/>
</dbReference>
<dbReference type="InterPro" id="IPR002060">
    <property type="entry name" value="Squ/phyt_synthse"/>
</dbReference>
<proteinExistence type="predicted"/>
<dbReference type="InterPro" id="IPR019845">
    <property type="entry name" value="Squalene/phytoene_synthase_CS"/>
</dbReference>
<evidence type="ECO:0000313" key="4">
    <source>
        <dbReference type="Proteomes" id="UP001387100"/>
    </source>
</evidence>
<dbReference type="EMBL" id="JBBIAA010000012">
    <property type="protein sequence ID" value="MEJ5945866.1"/>
    <property type="molecule type" value="Genomic_DNA"/>
</dbReference>
<comment type="caution">
    <text evidence="3">The sequence shown here is derived from an EMBL/GenBank/DDBJ whole genome shotgun (WGS) entry which is preliminary data.</text>
</comment>
<dbReference type="SFLD" id="SFLDG01212">
    <property type="entry name" value="Phytoene_synthase_like"/>
    <property type="match status" value="1"/>
</dbReference>
<evidence type="ECO:0000256" key="1">
    <source>
        <dbReference type="ARBA" id="ARBA00004684"/>
    </source>
</evidence>
<gene>
    <name evidence="3" type="ORF">WDZ17_11235</name>
</gene>
<dbReference type="Proteomes" id="UP001387100">
    <property type="component" value="Unassembled WGS sequence"/>
</dbReference>
<keyword evidence="4" id="KW-1185">Reference proteome</keyword>
<dbReference type="InterPro" id="IPR033904">
    <property type="entry name" value="Trans_IPPS_HH"/>
</dbReference>
<sequence length="338" mass="37788">MTPAPTPAPAPPARTPAPQRYRIGERSLDAAGITDPALRADFQECRRLHAEHGRTYYLATALLPPAKRPWVWALYGFARYADEFVDSLTSPDPDALVTFEEEFWRGLDGARAGGTAPDAVSRAMALTTQRWDIPREHVRAFLASMRMDITETGYATWADLVHYMHGSAAVIGLQMLPVLEPLEGLEEPAARCARTLGEAFQMSNFIRDVGEDLERGRVYLPQEDLDACGVDRDELWHCRRSASLTPGVRTLLELEVARTRELYARARPGVGMLAPTSRDAIACADELYGGILRAVEDADLRVLHRRVSVPTPRRLRVALPALARARRARRDERAWRRA</sequence>
<dbReference type="CDD" id="cd00683">
    <property type="entry name" value="Trans_IPPS_HH"/>
    <property type="match status" value="1"/>
</dbReference>
<evidence type="ECO:0000313" key="3">
    <source>
        <dbReference type="EMBL" id="MEJ5945866.1"/>
    </source>
</evidence>
<keyword evidence="2 3" id="KW-0808">Transferase</keyword>
<dbReference type="Pfam" id="PF00494">
    <property type="entry name" value="SQS_PSY"/>
    <property type="match status" value="1"/>
</dbReference>
<evidence type="ECO:0000256" key="2">
    <source>
        <dbReference type="ARBA" id="ARBA00022679"/>
    </source>
</evidence>
<dbReference type="EC" id="2.5.1.-" evidence="3"/>
<accession>A0ABU8RLA5</accession>
<dbReference type="SFLD" id="SFLDG01018">
    <property type="entry name" value="Squalene/Phytoene_Synthase_Lik"/>
    <property type="match status" value="1"/>
</dbReference>
<dbReference type="PROSITE" id="PS01044">
    <property type="entry name" value="SQUALEN_PHYTOEN_SYN_1"/>
    <property type="match status" value="1"/>
</dbReference>
<protein>
    <submittedName>
        <fullName evidence="3">Phytoene/squalene synthase family protein</fullName>
        <ecNumber evidence="3">2.5.1.-</ecNumber>
    </submittedName>
</protein>
<organism evidence="3 4">
    <name type="scientific">Pseudokineococcus basanitobsidens</name>
    <dbReference type="NCBI Taxonomy" id="1926649"/>
    <lineage>
        <taxon>Bacteria</taxon>
        <taxon>Bacillati</taxon>
        <taxon>Actinomycetota</taxon>
        <taxon>Actinomycetes</taxon>
        <taxon>Kineosporiales</taxon>
        <taxon>Kineosporiaceae</taxon>
        <taxon>Pseudokineococcus</taxon>
    </lineage>
</organism>
<name>A0ABU8RLA5_9ACTN</name>
<dbReference type="GO" id="GO:0016740">
    <property type="term" value="F:transferase activity"/>
    <property type="evidence" value="ECO:0007669"/>
    <property type="project" value="UniProtKB-KW"/>
</dbReference>
<dbReference type="SFLD" id="SFLDS00005">
    <property type="entry name" value="Isoprenoid_Synthase_Type_I"/>
    <property type="match status" value="1"/>
</dbReference>
<reference evidence="3 4" key="1">
    <citation type="journal article" date="2017" name="Int. J. Syst. Evol. Microbiol.">
        <title>Pseudokineococcus basanitobsidens sp. nov., isolated from volcanic rock.</title>
        <authorList>
            <person name="Lee D.W."/>
            <person name="Park M.Y."/>
            <person name="Kim J.J."/>
            <person name="Kim B.S."/>
        </authorList>
    </citation>
    <scope>NUCLEOTIDE SEQUENCE [LARGE SCALE GENOMIC DNA]</scope>
    <source>
        <strain evidence="3 4">DSM 103726</strain>
    </source>
</reference>
<dbReference type="InterPro" id="IPR044843">
    <property type="entry name" value="Trans_IPPS_bact-type"/>
</dbReference>
<dbReference type="PANTHER" id="PTHR31480">
    <property type="entry name" value="BIFUNCTIONAL LYCOPENE CYCLASE/PHYTOENE SYNTHASE"/>
    <property type="match status" value="1"/>
</dbReference>